<sequence length="95" mass="10461">MNLSRALGTGVLRCCQTILLSSGRASEEVKVDNRWSKGGLSTLHSLVEVSCRMEVNVSIVSISRGVVRYCTLLYTRAVVPNLFSCADHLLCKKIF</sequence>
<name>A0A4Y2JJD6_ARAVE</name>
<comment type="caution">
    <text evidence="1">The sequence shown here is derived from an EMBL/GenBank/DDBJ whole genome shotgun (WGS) entry which is preliminary data.</text>
</comment>
<organism evidence="1 2">
    <name type="scientific">Araneus ventricosus</name>
    <name type="common">Orbweaver spider</name>
    <name type="synonym">Epeira ventricosa</name>
    <dbReference type="NCBI Taxonomy" id="182803"/>
    <lineage>
        <taxon>Eukaryota</taxon>
        <taxon>Metazoa</taxon>
        <taxon>Ecdysozoa</taxon>
        <taxon>Arthropoda</taxon>
        <taxon>Chelicerata</taxon>
        <taxon>Arachnida</taxon>
        <taxon>Araneae</taxon>
        <taxon>Araneomorphae</taxon>
        <taxon>Entelegynae</taxon>
        <taxon>Araneoidea</taxon>
        <taxon>Araneidae</taxon>
        <taxon>Araneus</taxon>
    </lineage>
</organism>
<evidence type="ECO:0000313" key="1">
    <source>
        <dbReference type="EMBL" id="GBM90047.1"/>
    </source>
</evidence>
<protein>
    <submittedName>
        <fullName evidence="1">Uncharacterized protein</fullName>
    </submittedName>
</protein>
<gene>
    <name evidence="1" type="ORF">AVEN_50669_1</name>
</gene>
<proteinExistence type="predicted"/>
<dbReference type="EMBL" id="BGPR01003592">
    <property type="protein sequence ID" value="GBM90047.1"/>
    <property type="molecule type" value="Genomic_DNA"/>
</dbReference>
<reference evidence="1 2" key="1">
    <citation type="journal article" date="2019" name="Sci. Rep.">
        <title>Orb-weaving spider Araneus ventricosus genome elucidates the spidroin gene catalogue.</title>
        <authorList>
            <person name="Kono N."/>
            <person name="Nakamura H."/>
            <person name="Ohtoshi R."/>
            <person name="Moran D.A.P."/>
            <person name="Shinohara A."/>
            <person name="Yoshida Y."/>
            <person name="Fujiwara M."/>
            <person name="Mori M."/>
            <person name="Tomita M."/>
            <person name="Arakawa K."/>
        </authorList>
    </citation>
    <scope>NUCLEOTIDE SEQUENCE [LARGE SCALE GENOMIC DNA]</scope>
</reference>
<dbReference type="Proteomes" id="UP000499080">
    <property type="component" value="Unassembled WGS sequence"/>
</dbReference>
<accession>A0A4Y2JJD6</accession>
<dbReference type="AlphaFoldDB" id="A0A4Y2JJD6"/>
<keyword evidence="2" id="KW-1185">Reference proteome</keyword>
<evidence type="ECO:0000313" key="2">
    <source>
        <dbReference type="Proteomes" id="UP000499080"/>
    </source>
</evidence>